<reference evidence="9 10" key="2">
    <citation type="submission" date="2018-10" db="EMBL/GenBank/DDBJ databases">
        <title>Genotypes and phenotypes of Enterococci isolated from broiler chickens.</title>
        <authorList>
            <person name="Muhammad A.R."/>
            <person name="Diarra M.S."/>
        </authorList>
    </citation>
    <scope>NUCLEOTIDE SEQUENCE [LARGE SCALE GENOMIC DNA]</scope>
    <source>
        <strain evidence="4 10">LIT2 A36'</strain>
        <strain evidence="5 9">P7 C A21</strain>
    </source>
</reference>
<evidence type="ECO:0000313" key="5">
    <source>
        <dbReference type="EMBL" id="ROY52284.1"/>
    </source>
</evidence>
<evidence type="ECO:0000313" key="3">
    <source>
        <dbReference type="EMBL" id="QFY93279.1"/>
    </source>
</evidence>
<dbReference type="Proteomes" id="UP000281488">
    <property type="component" value="Unassembled WGS sequence"/>
</dbReference>
<evidence type="ECO:0000313" key="2">
    <source>
        <dbReference type="EMBL" id="PTN78565.1"/>
    </source>
</evidence>
<reference evidence="1 13" key="5">
    <citation type="submission" date="2019-04" db="EMBL/GenBank/DDBJ databases">
        <title>Step-wise assembly of the neonatal virome modulated by breast feeding.</title>
        <authorList>
            <person name="Liang G."/>
            <person name="Bushman F."/>
        </authorList>
    </citation>
    <scope>NUCLEOTIDE SEQUENCE [LARGE SCALE GENOMIC DNA]</scope>
    <source>
        <strain evidence="1 13">E3754</strain>
    </source>
</reference>
<evidence type="ECO:0000313" key="11">
    <source>
        <dbReference type="Proteomes" id="UP000292223"/>
    </source>
</evidence>
<protein>
    <submittedName>
        <fullName evidence="7">Uncharacterized protein</fullName>
    </submittedName>
</protein>
<reference evidence="3" key="6">
    <citation type="submission" date="2019-07" db="EMBL/GenBank/DDBJ databases">
        <title>Transferable Resistance Gene optrA in Enterococcus faecalis from Swine in Brazil.</title>
        <authorList>
            <person name="Almeida L.M."/>
            <person name="Lebreton F."/>
            <person name="Gaca A."/>
            <person name="Bispo P.M."/>
            <person name="Saavedra J."/>
            <person name="Filsner P."/>
            <person name="Moreno A.M."/>
            <person name="Mamizuka E.M."/>
            <person name="Gilmore M.S."/>
        </authorList>
    </citation>
    <scope>NUCLEOTIDE SEQUENCE</scope>
    <source>
        <strain evidence="3">L15</strain>
    </source>
</reference>
<reference evidence="7 12" key="3">
    <citation type="submission" date="2019-02" db="EMBL/GenBank/DDBJ databases">
        <title>Bacteria dissemination in different level of health care in South Africa: the effectiveness of infections prevention and control.</title>
        <authorList>
            <person name="Shobo C."/>
            <person name="Amoako D.G."/>
            <person name="Allam M."/>
            <person name="Ismail A."/>
            <person name="Bester L.A."/>
            <person name="Essack S.Y."/>
        </authorList>
    </citation>
    <scope>NUCLEOTIDE SEQUENCE [LARGE SCALE GENOMIC DNA]</scope>
    <source>
        <strain evidence="7 12">2SIL2</strain>
    </source>
</reference>
<gene>
    <name evidence="3" type="ORF">CGZ46_11410</name>
    <name evidence="2" type="ORF">DAI13_12660</name>
    <name evidence="4" type="ORF">EGW16_06720</name>
    <name evidence="5" type="ORF">EGW70_04030</name>
    <name evidence="6" type="ORF">EU507_07510</name>
    <name evidence="7" type="ORF">EY666_00620</name>
    <name evidence="1" type="ORF">GTI81_03610</name>
</gene>
<dbReference type="EMBL" id="SEWT01000004">
    <property type="protein sequence ID" value="RYU33070.1"/>
    <property type="molecule type" value="Genomic_DNA"/>
</dbReference>
<organism evidence="7 12">
    <name type="scientific">Enterococcus faecalis</name>
    <name type="common">Streptococcus faecalis</name>
    <dbReference type="NCBI Taxonomy" id="1351"/>
    <lineage>
        <taxon>Bacteria</taxon>
        <taxon>Bacillati</taxon>
        <taxon>Bacillota</taxon>
        <taxon>Bacilli</taxon>
        <taxon>Lactobacillales</taxon>
        <taxon>Enterococcaceae</taxon>
        <taxon>Enterococcus</taxon>
    </lineage>
</organism>
<accession>A0A1J6XNM0</accession>
<evidence type="ECO:0000313" key="8">
    <source>
        <dbReference type="Proteomes" id="UP000244140"/>
    </source>
</evidence>
<dbReference type="EMBL" id="CP042213">
    <property type="protein sequence ID" value="QFY93279.1"/>
    <property type="molecule type" value="Genomic_DNA"/>
</dbReference>
<dbReference type="EMBL" id="PZZH01000001">
    <property type="protein sequence ID" value="PTN78565.1"/>
    <property type="molecule type" value="Genomic_DNA"/>
</dbReference>
<dbReference type="Proteomes" id="UP000275941">
    <property type="component" value="Unassembled WGS sequence"/>
</dbReference>
<name>A0A1J6XNM0_ENTFL</name>
<evidence type="ECO:0000313" key="6">
    <source>
        <dbReference type="EMBL" id="RYU33070.1"/>
    </source>
</evidence>
<evidence type="ECO:0000313" key="7">
    <source>
        <dbReference type="EMBL" id="TKK92031.1"/>
    </source>
</evidence>
<dbReference type="EMBL" id="SIYF01000013">
    <property type="protein sequence ID" value="TKK92031.1"/>
    <property type="molecule type" value="Genomic_DNA"/>
</dbReference>
<dbReference type="EMBL" id="RKMZ01000002">
    <property type="protein sequence ID" value="ROX34329.1"/>
    <property type="molecule type" value="Genomic_DNA"/>
</dbReference>
<dbReference type="Proteomes" id="UP000429730">
    <property type="component" value="Unassembled WGS sequence"/>
</dbReference>
<dbReference type="Proteomes" id="UP000305511">
    <property type="component" value="Unassembled WGS sequence"/>
</dbReference>
<evidence type="ECO:0000313" key="13">
    <source>
        <dbReference type="Proteomes" id="UP000429730"/>
    </source>
</evidence>
<reference evidence="2 8" key="1">
    <citation type="submission" date="2018-04" db="EMBL/GenBank/DDBJ databases">
        <authorList>
            <person name="Van Tyne D."/>
        </authorList>
    </citation>
    <scope>NUCLEOTIDE SEQUENCE [LARGE SCALE GENOMIC DNA]</scope>
    <source>
        <strain evidence="2 8">B2535</strain>
    </source>
</reference>
<evidence type="ECO:0000313" key="1">
    <source>
        <dbReference type="EMBL" id="MXS51813.1"/>
    </source>
</evidence>
<evidence type="ECO:0000313" key="12">
    <source>
        <dbReference type="Proteomes" id="UP000305511"/>
    </source>
</evidence>
<dbReference type="Proteomes" id="UP000244140">
    <property type="component" value="Unassembled WGS sequence"/>
</dbReference>
<dbReference type="Proteomes" id="UP000292223">
    <property type="component" value="Unassembled WGS sequence"/>
</dbReference>
<evidence type="ECO:0000313" key="10">
    <source>
        <dbReference type="Proteomes" id="UP000281488"/>
    </source>
</evidence>
<reference evidence="6 11" key="4">
    <citation type="submission" date="2019-02" db="EMBL/GenBank/DDBJ databases">
        <title>From farm to fork: dissemination of Tn554::fexA-optrA in linezolid-resistant Enterococcus faecalis clones from chicken feces and meat in Tunisia.</title>
        <authorList>
            <person name="Tedim A.P."/>
            <person name="Elghaieb H."/>
            <person name="Abbassi M.S."/>
            <person name="Novais C."/>
            <person name="Hassen A."/>
            <person name="Peixe L."/>
            <person name="Freitas A.R."/>
        </authorList>
    </citation>
    <scope>NUCLEOTIDE SEQUENCE [LARGE SCALE GENOMIC DNA]</scope>
    <source>
        <strain evidence="6 11">728T</strain>
    </source>
</reference>
<dbReference type="EMBL" id="WVTJ01000004">
    <property type="protein sequence ID" value="MXS51813.1"/>
    <property type="molecule type" value="Genomic_DNA"/>
</dbReference>
<dbReference type="EMBL" id="RKOR01000007">
    <property type="protein sequence ID" value="ROY52284.1"/>
    <property type="molecule type" value="Genomic_DNA"/>
</dbReference>
<evidence type="ECO:0000313" key="4">
    <source>
        <dbReference type="EMBL" id="ROX34329.1"/>
    </source>
</evidence>
<sequence length="33" mass="4070">MNVNDSFFNRFGKQYHPALDWFMEKVFQPIFNT</sequence>
<evidence type="ECO:0000313" key="9">
    <source>
        <dbReference type="Proteomes" id="UP000275941"/>
    </source>
</evidence>
<proteinExistence type="predicted"/>
<dbReference type="AlphaFoldDB" id="A0A1J6XNM0"/>